<evidence type="ECO:0000313" key="2">
    <source>
        <dbReference type="EMBL" id="GMH71068.1"/>
    </source>
</evidence>
<reference evidence="2" key="1">
    <citation type="submission" date="2022-07" db="EMBL/GenBank/DDBJ databases">
        <title>Genome analysis of Parmales, a sister group of diatoms, reveals the evolutionary specialization of diatoms from phago-mixotrophs to photoautotrophs.</title>
        <authorList>
            <person name="Ban H."/>
            <person name="Sato S."/>
            <person name="Yoshikawa S."/>
            <person name="Kazumasa Y."/>
            <person name="Nakamura Y."/>
            <person name="Ichinomiya M."/>
            <person name="Saitoh K."/>
            <person name="Sato N."/>
            <person name="Blanc-Mathieu R."/>
            <person name="Endo H."/>
            <person name="Kuwata A."/>
            <person name="Ogata H."/>
        </authorList>
    </citation>
    <scope>NUCLEOTIDE SEQUENCE</scope>
</reference>
<feature type="region of interest" description="Disordered" evidence="1">
    <location>
        <begin position="397"/>
        <end position="460"/>
    </location>
</feature>
<feature type="compositionally biased region" description="Basic and acidic residues" evidence="1">
    <location>
        <begin position="1000"/>
        <end position="1012"/>
    </location>
</feature>
<dbReference type="PANTHER" id="PTHR35711:SF1">
    <property type="entry name" value="ECTODERMAL, ISOFORM F"/>
    <property type="match status" value="1"/>
</dbReference>
<feature type="compositionally biased region" description="Acidic residues" evidence="1">
    <location>
        <begin position="690"/>
        <end position="703"/>
    </location>
</feature>
<comment type="caution">
    <text evidence="2">The sequence shown here is derived from an EMBL/GenBank/DDBJ whole genome shotgun (WGS) entry which is preliminary data.</text>
</comment>
<keyword evidence="3" id="KW-1185">Reference proteome</keyword>
<feature type="compositionally biased region" description="Basic residues" evidence="1">
    <location>
        <begin position="363"/>
        <end position="376"/>
    </location>
</feature>
<feature type="compositionally biased region" description="Acidic residues" evidence="1">
    <location>
        <begin position="414"/>
        <end position="429"/>
    </location>
</feature>
<dbReference type="PROSITE" id="PS50096">
    <property type="entry name" value="IQ"/>
    <property type="match status" value="4"/>
</dbReference>
<feature type="compositionally biased region" description="Basic and acidic residues" evidence="1">
    <location>
        <begin position="960"/>
        <end position="983"/>
    </location>
</feature>
<dbReference type="Proteomes" id="UP001165082">
    <property type="component" value="Unassembled WGS sequence"/>
</dbReference>
<feature type="compositionally biased region" description="Basic and acidic residues" evidence="1">
    <location>
        <begin position="857"/>
        <end position="870"/>
    </location>
</feature>
<feature type="region of interest" description="Disordered" evidence="1">
    <location>
        <begin position="1147"/>
        <end position="1196"/>
    </location>
</feature>
<feature type="compositionally biased region" description="Basic and acidic residues" evidence="1">
    <location>
        <begin position="934"/>
        <end position="946"/>
    </location>
</feature>
<evidence type="ECO:0000313" key="3">
    <source>
        <dbReference type="Proteomes" id="UP001165082"/>
    </source>
</evidence>
<dbReference type="OrthoDB" id="201500at2759"/>
<feature type="region of interest" description="Disordered" evidence="1">
    <location>
        <begin position="35"/>
        <end position="91"/>
    </location>
</feature>
<feature type="region of interest" description="Disordered" evidence="1">
    <location>
        <begin position="202"/>
        <end position="314"/>
    </location>
</feature>
<protein>
    <submittedName>
        <fullName evidence="2">Uncharacterized protein</fullName>
    </submittedName>
</protein>
<feature type="compositionally biased region" description="Low complexity" evidence="1">
    <location>
        <begin position="591"/>
        <end position="613"/>
    </location>
</feature>
<feature type="region of interest" description="Disordered" evidence="1">
    <location>
        <begin position="356"/>
        <end position="376"/>
    </location>
</feature>
<feature type="region of interest" description="Disordered" evidence="1">
    <location>
        <begin position="499"/>
        <end position="518"/>
    </location>
</feature>
<gene>
    <name evidence="2" type="ORF">TrRE_jg7503</name>
</gene>
<feature type="compositionally biased region" description="Polar residues" evidence="1">
    <location>
        <begin position="880"/>
        <end position="889"/>
    </location>
</feature>
<feature type="compositionally biased region" description="Basic and acidic residues" evidence="1">
    <location>
        <begin position="1176"/>
        <end position="1196"/>
    </location>
</feature>
<dbReference type="PANTHER" id="PTHR35711">
    <property type="entry name" value="EXPRESSED PROTEIN"/>
    <property type="match status" value="1"/>
</dbReference>
<feature type="compositionally biased region" description="Basic and acidic residues" evidence="1">
    <location>
        <begin position="827"/>
        <end position="849"/>
    </location>
</feature>
<feature type="region of interest" description="Disordered" evidence="1">
    <location>
        <begin position="548"/>
        <end position="1036"/>
    </location>
</feature>
<proteinExistence type="predicted"/>
<feature type="compositionally biased region" description="Basic residues" evidence="1">
    <location>
        <begin position="890"/>
        <end position="908"/>
    </location>
</feature>
<feature type="region of interest" description="Disordered" evidence="1">
    <location>
        <begin position="1051"/>
        <end position="1100"/>
    </location>
</feature>
<feature type="compositionally biased region" description="Basic residues" evidence="1">
    <location>
        <begin position="55"/>
        <end position="68"/>
    </location>
</feature>
<feature type="compositionally biased region" description="Basic and acidic residues" evidence="1">
    <location>
        <begin position="739"/>
        <end position="754"/>
    </location>
</feature>
<feature type="compositionally biased region" description="Acidic residues" evidence="1">
    <location>
        <begin position="771"/>
        <end position="792"/>
    </location>
</feature>
<feature type="compositionally biased region" description="Acidic residues" evidence="1">
    <location>
        <begin position="643"/>
        <end position="659"/>
    </location>
</feature>
<evidence type="ECO:0000256" key="1">
    <source>
        <dbReference type="SAM" id="MobiDB-lite"/>
    </source>
</evidence>
<feature type="compositionally biased region" description="Acidic residues" evidence="1">
    <location>
        <begin position="1052"/>
        <end position="1061"/>
    </location>
</feature>
<sequence>MPDSYLKKANRKDGLHPNLKKRMMTLEEKRIARLRNVKSTGYNNNQGDEWSARKAANRGKGQRRKKRQQPPPDFDVRPDLKQWGGASKSGLRAKTLRDTDYIVTDKQYHKQQQMLRAPTNASSLPSLPNPSKYGPSDDDMLSYLDNSSLTEEQIEMQLPHFEVGMTDKTIPVSEKRCVPKGVHDMITMMEEEAQSALDFLNENNKHPNHVSPLPETPEQKPSPGTIFHSSSTSKKKRRPKADPAVSKTANGRVRRNLNGDMGKSSPMRGRLRKHRPKVPQAVQITPQQTKGWDPNYARPWRDNKPKKVKRKPQYVDESVQVYHPSKSHGVYKSSSMGEMYGDEVVYADVNAENFQHHQENTPIKKRVQKAKRNLKPKTKEIDELNLAADFAHKVAEADEILHDDDVPIPSMEREPEDDEHDEEASEEGNDVGQDVGGDQHEAVDDPNVAMDFSSQQQTLDDYNEWWRKQQEQPGAAAIPQIEMGGLGAVSPVKGMRNIYEGSPSPVNPNDVSATSATSSVEAALQEKIERMELVIKEQSGKIESLASMVKSNPSLSPTSAKVADEGSNATTPTSIRRKSRFAFDPPTAGEPAAAVSPLSSSIAPSGTSPSNSSTVRRKSSVQFSAAAALPIPSSVALPGPDDREGDSDSSFEKDSDDGLTSDNLPDANLGRRRSSVKPGTPVKWAKIDLDAMDDEDEDEVEDGVENKNEIKNDAAQLGETITSEKESQRRKSSISFSPESREAVEVVQLGERRRSSVKPGTPIKWAKIDLDAYDDDDDEEEEEEEEDYEDDTIPIVEQNQERRRSSVSFAAVEQSIESDVVQADAPDSGKRRASIKEKPTPIKRDKIDLDNEDEDEGRYREGEREPKEETQCEAVAGTFDESTAATKLQNKQRQRAAKKRVEGKRREKKEKEEKEENSAAVVLQGKARQRVARNKVEEKRREKINENENSAAVILQGKARQREARKKVEGKRNEKRQKEKEENSAAVVLQGRARQRVAKKKVEEKRREKKVENLANAGSEMEALFGPPPTIPSVPVVPALPLADTVLQKEVDLEESLEESAELPLASSQKLGHDPKTPSPAKSPLNANNVNPGDAEEIGEDEDVIMTDRSEGLGGKIYHADGSYTTTTTTVDKEVRRLSTTGITSPEAAVDVVVDEEDDYDDEDYSFDDDDEFEQEEKKAGGGEKEKAEKEKGGDV</sequence>
<feature type="region of interest" description="Disordered" evidence="1">
    <location>
        <begin position="107"/>
        <end position="134"/>
    </location>
</feature>
<feature type="region of interest" description="Disordered" evidence="1">
    <location>
        <begin position="1"/>
        <end position="22"/>
    </location>
</feature>
<name>A0A9W7ECD1_9STRA</name>
<feature type="compositionally biased region" description="Acidic residues" evidence="1">
    <location>
        <begin position="1153"/>
        <end position="1175"/>
    </location>
</feature>
<dbReference type="AlphaFoldDB" id="A0A9W7ECD1"/>
<feature type="compositionally biased region" description="Low complexity" evidence="1">
    <location>
        <begin position="117"/>
        <end position="131"/>
    </location>
</feature>
<feature type="compositionally biased region" description="Polar residues" evidence="1">
    <location>
        <begin position="37"/>
        <end position="48"/>
    </location>
</feature>
<accession>A0A9W7ECD1</accession>
<feature type="compositionally biased region" description="Polar residues" evidence="1">
    <location>
        <begin position="549"/>
        <end position="559"/>
    </location>
</feature>
<organism evidence="2 3">
    <name type="scientific">Triparma retinervis</name>
    <dbReference type="NCBI Taxonomy" id="2557542"/>
    <lineage>
        <taxon>Eukaryota</taxon>
        <taxon>Sar</taxon>
        <taxon>Stramenopiles</taxon>
        <taxon>Ochrophyta</taxon>
        <taxon>Bolidophyceae</taxon>
        <taxon>Parmales</taxon>
        <taxon>Triparmaceae</taxon>
        <taxon>Triparma</taxon>
    </lineage>
</organism>
<dbReference type="EMBL" id="BRXZ01004233">
    <property type="protein sequence ID" value="GMH71068.1"/>
    <property type="molecule type" value="Genomic_DNA"/>
</dbReference>